<dbReference type="EMBL" id="KV426350">
    <property type="protein sequence ID" value="KZV82035.1"/>
    <property type="molecule type" value="Genomic_DNA"/>
</dbReference>
<evidence type="ECO:0000313" key="2">
    <source>
        <dbReference type="EMBL" id="KZV82035.1"/>
    </source>
</evidence>
<evidence type="ECO:0000313" key="3">
    <source>
        <dbReference type="Proteomes" id="UP000077266"/>
    </source>
</evidence>
<dbReference type="AlphaFoldDB" id="A0A165C8W4"/>
<dbReference type="SUPFAM" id="SSF56112">
    <property type="entry name" value="Protein kinase-like (PK-like)"/>
    <property type="match status" value="1"/>
</dbReference>
<organism evidence="2 3">
    <name type="scientific">Exidia glandulosa HHB12029</name>
    <dbReference type="NCBI Taxonomy" id="1314781"/>
    <lineage>
        <taxon>Eukaryota</taxon>
        <taxon>Fungi</taxon>
        <taxon>Dikarya</taxon>
        <taxon>Basidiomycota</taxon>
        <taxon>Agaricomycotina</taxon>
        <taxon>Agaricomycetes</taxon>
        <taxon>Auriculariales</taxon>
        <taxon>Exidiaceae</taxon>
        <taxon>Exidia</taxon>
    </lineage>
</organism>
<name>A0A165C8W4_EXIGL</name>
<dbReference type="Proteomes" id="UP000077266">
    <property type="component" value="Unassembled WGS sequence"/>
</dbReference>
<dbReference type="Gene3D" id="1.10.510.10">
    <property type="entry name" value="Transferase(Phosphotransferase) domain 1"/>
    <property type="match status" value="1"/>
</dbReference>
<dbReference type="InterPro" id="IPR040976">
    <property type="entry name" value="Pkinase_fungal"/>
</dbReference>
<gene>
    <name evidence="2" type="ORF">EXIGLDRAFT_844102</name>
</gene>
<proteinExistence type="predicted"/>
<dbReference type="STRING" id="1314781.A0A165C8W4"/>
<keyword evidence="3" id="KW-1185">Reference proteome</keyword>
<feature type="domain" description="Fungal-type protein kinase" evidence="1">
    <location>
        <begin position="14"/>
        <end position="78"/>
    </location>
</feature>
<reference evidence="2 3" key="1">
    <citation type="journal article" date="2016" name="Mol. Biol. Evol.">
        <title>Comparative Genomics of Early-Diverging Mushroom-Forming Fungi Provides Insights into the Origins of Lignocellulose Decay Capabilities.</title>
        <authorList>
            <person name="Nagy L.G."/>
            <person name="Riley R."/>
            <person name="Tritt A."/>
            <person name="Adam C."/>
            <person name="Daum C."/>
            <person name="Floudas D."/>
            <person name="Sun H."/>
            <person name="Yadav J.S."/>
            <person name="Pangilinan J."/>
            <person name="Larsson K.H."/>
            <person name="Matsuura K."/>
            <person name="Barry K."/>
            <person name="Labutti K."/>
            <person name="Kuo R."/>
            <person name="Ohm R.A."/>
            <person name="Bhattacharya S.S."/>
            <person name="Shirouzu T."/>
            <person name="Yoshinaga Y."/>
            <person name="Martin F.M."/>
            <person name="Grigoriev I.V."/>
            <person name="Hibbett D.S."/>
        </authorList>
    </citation>
    <scope>NUCLEOTIDE SEQUENCE [LARGE SCALE GENOMIC DNA]</scope>
    <source>
        <strain evidence="2 3">HHB12029</strain>
    </source>
</reference>
<dbReference type="InParanoid" id="A0A165C8W4"/>
<dbReference type="Pfam" id="PF17667">
    <property type="entry name" value="Pkinase_fungal"/>
    <property type="match status" value="1"/>
</dbReference>
<dbReference type="InterPro" id="IPR011009">
    <property type="entry name" value="Kinase-like_dom_sf"/>
</dbReference>
<evidence type="ECO:0000259" key="1">
    <source>
        <dbReference type="Pfam" id="PF17667"/>
    </source>
</evidence>
<dbReference type="OrthoDB" id="3271139at2759"/>
<dbReference type="GO" id="GO:0004672">
    <property type="term" value="F:protein kinase activity"/>
    <property type="evidence" value="ECO:0007669"/>
    <property type="project" value="InterPro"/>
</dbReference>
<dbReference type="InterPro" id="IPR008266">
    <property type="entry name" value="Tyr_kinase_AS"/>
</dbReference>
<sequence length="354" mass="38996">MHHFTGRERGVLCVGVPLWQYNTDLVLLEALNSVARTLEYLAKRGIVHRDLSCHNVLVGLGGEKGLVLDLDFASRFPAHEMRTGDNSEPTYSAVGNASCDLAPDHLMPCDANGHVLGLESQLDRERRQNTHAASDLNLENIPRKLMLPVLTTLQFAAHDVLKAAQDNEHLIPTASHDLESLYWVIGHTVLARLLSRVLAAQEDLSPTIKEEETTTVFTTLMGVASAQFWPTDSTGRLDLQQLRASRRTGGPLQWLFHDPALLTFFADNGNAGAPLLRLIISMSKEFDGPSQIAAAKDRAFQALCARQHGDYTSSTLRTLEVPPPRLSLETLKGYIEIAVESEKARPPELSDVKS</sequence>
<dbReference type="PROSITE" id="PS00109">
    <property type="entry name" value="PROTEIN_KINASE_TYR"/>
    <property type="match status" value="1"/>
</dbReference>
<protein>
    <recommendedName>
        <fullName evidence="1">Fungal-type protein kinase domain-containing protein</fullName>
    </recommendedName>
</protein>
<accession>A0A165C8W4</accession>